<sequence length="135" mass="15872">MGEVISFLPSCEFYFNLGMTAFSKSNYKKAITYLERAQTLAHTDDDYVFANCQLAICLQYDNRYNEAIQRLEKLNLHYGEHHPEIQYFLANCYAFMNEFKRSLEYVKGYLASGQQEFKHEATDLLSQLHHEQGNF</sequence>
<dbReference type="AlphaFoldDB" id="A0A0R1FAL9"/>
<dbReference type="PATRIC" id="fig|913848.6.peg.2556"/>
<feature type="repeat" description="TPR" evidence="1">
    <location>
        <begin position="11"/>
        <end position="44"/>
    </location>
</feature>
<dbReference type="RefSeq" id="WP_003679017.1">
    <property type="nucleotide sequence ID" value="NZ_AZCN01000009.1"/>
</dbReference>
<evidence type="ECO:0000313" key="2">
    <source>
        <dbReference type="EMBL" id="KRK18736.1"/>
    </source>
</evidence>
<name>A0A0R1FAL9_9LACO</name>
<dbReference type="PROSITE" id="PS50005">
    <property type="entry name" value="TPR"/>
    <property type="match status" value="1"/>
</dbReference>
<dbReference type="InterPro" id="IPR019734">
    <property type="entry name" value="TPR_rpt"/>
</dbReference>
<keyword evidence="1" id="KW-0802">TPR repeat</keyword>
<dbReference type="SMART" id="SM00028">
    <property type="entry name" value="TPR"/>
    <property type="match status" value="2"/>
</dbReference>
<reference evidence="2 3" key="1">
    <citation type="journal article" date="2015" name="Genome Announc.">
        <title>Expanding the biotechnology potential of lactobacilli through comparative genomics of 213 strains and associated genera.</title>
        <authorList>
            <person name="Sun Z."/>
            <person name="Harris H.M."/>
            <person name="McCann A."/>
            <person name="Guo C."/>
            <person name="Argimon S."/>
            <person name="Zhang W."/>
            <person name="Yang X."/>
            <person name="Jeffery I.B."/>
            <person name="Cooney J.C."/>
            <person name="Kagawa T.F."/>
            <person name="Liu W."/>
            <person name="Song Y."/>
            <person name="Salvetti E."/>
            <person name="Wrobel A."/>
            <person name="Rasinkangas P."/>
            <person name="Parkhill J."/>
            <person name="Rea M.C."/>
            <person name="O'Sullivan O."/>
            <person name="Ritari J."/>
            <person name="Douillard F.P."/>
            <person name="Paul Ross R."/>
            <person name="Yang R."/>
            <person name="Briner A.E."/>
            <person name="Felis G.E."/>
            <person name="de Vos W.M."/>
            <person name="Barrangou R."/>
            <person name="Klaenhammer T.R."/>
            <person name="Caufield P.W."/>
            <person name="Cui Y."/>
            <person name="Zhang H."/>
            <person name="O'Toole P.W."/>
        </authorList>
    </citation>
    <scope>NUCLEOTIDE SEQUENCE [LARGE SCALE GENOMIC DNA]</scope>
    <source>
        <strain evidence="2 3">DSM 20001</strain>
    </source>
</reference>
<dbReference type="GeneID" id="65917754"/>
<dbReference type="Proteomes" id="UP000051181">
    <property type="component" value="Unassembled WGS sequence"/>
</dbReference>
<protein>
    <submittedName>
        <fullName evidence="2">Uncharacterized protein</fullName>
    </submittedName>
</protein>
<evidence type="ECO:0000313" key="3">
    <source>
        <dbReference type="Proteomes" id="UP000051181"/>
    </source>
</evidence>
<dbReference type="SUPFAM" id="SSF48452">
    <property type="entry name" value="TPR-like"/>
    <property type="match status" value="1"/>
</dbReference>
<evidence type="ECO:0000256" key="1">
    <source>
        <dbReference type="PROSITE-ProRule" id="PRU00339"/>
    </source>
</evidence>
<organism evidence="2 3">
    <name type="scientific">Loigolactobacillus coryniformis subsp. coryniformis KCTC 3167 = DSM 20001</name>
    <dbReference type="NCBI Taxonomy" id="913848"/>
    <lineage>
        <taxon>Bacteria</taxon>
        <taxon>Bacillati</taxon>
        <taxon>Bacillota</taxon>
        <taxon>Bacilli</taxon>
        <taxon>Lactobacillales</taxon>
        <taxon>Lactobacillaceae</taxon>
        <taxon>Loigolactobacillus</taxon>
    </lineage>
</organism>
<dbReference type="InterPro" id="IPR011990">
    <property type="entry name" value="TPR-like_helical_dom_sf"/>
</dbReference>
<dbReference type="eggNOG" id="COG0457">
    <property type="taxonomic scope" value="Bacteria"/>
</dbReference>
<accession>A0A0R1FAL9</accession>
<proteinExistence type="predicted"/>
<dbReference type="Pfam" id="PF13424">
    <property type="entry name" value="TPR_12"/>
    <property type="match status" value="1"/>
</dbReference>
<dbReference type="Gene3D" id="1.25.40.10">
    <property type="entry name" value="Tetratricopeptide repeat domain"/>
    <property type="match status" value="1"/>
</dbReference>
<comment type="caution">
    <text evidence="2">The sequence shown here is derived from an EMBL/GenBank/DDBJ whole genome shotgun (WGS) entry which is preliminary data.</text>
</comment>
<dbReference type="EMBL" id="AZCN01000009">
    <property type="protein sequence ID" value="KRK18736.1"/>
    <property type="molecule type" value="Genomic_DNA"/>
</dbReference>
<gene>
    <name evidence="2" type="ORF">FD22_GL002507</name>
</gene>